<evidence type="ECO:0000313" key="2">
    <source>
        <dbReference type="EMBL" id="KKN26680.1"/>
    </source>
</evidence>
<dbReference type="EMBL" id="LAZR01002701">
    <property type="protein sequence ID" value="KKN26680.1"/>
    <property type="molecule type" value="Genomic_DNA"/>
</dbReference>
<reference evidence="2" key="1">
    <citation type="journal article" date="2015" name="Nature">
        <title>Complex archaea that bridge the gap between prokaryotes and eukaryotes.</title>
        <authorList>
            <person name="Spang A."/>
            <person name="Saw J.H."/>
            <person name="Jorgensen S.L."/>
            <person name="Zaremba-Niedzwiedzka K."/>
            <person name="Martijn J."/>
            <person name="Lind A.E."/>
            <person name="van Eijk R."/>
            <person name="Schleper C."/>
            <person name="Guy L."/>
            <person name="Ettema T.J."/>
        </authorList>
    </citation>
    <scope>NUCLEOTIDE SEQUENCE</scope>
</reference>
<feature type="compositionally biased region" description="Basic residues" evidence="1">
    <location>
        <begin position="113"/>
        <end position="144"/>
    </location>
</feature>
<protein>
    <submittedName>
        <fullName evidence="2">Uncharacterized protein</fullName>
    </submittedName>
</protein>
<gene>
    <name evidence="2" type="ORF">LCGC14_0872200</name>
</gene>
<comment type="caution">
    <text evidence="2">The sequence shown here is derived from an EMBL/GenBank/DDBJ whole genome shotgun (WGS) entry which is preliminary data.</text>
</comment>
<dbReference type="AlphaFoldDB" id="A0A0F9P4B3"/>
<evidence type="ECO:0000256" key="1">
    <source>
        <dbReference type="SAM" id="MobiDB-lite"/>
    </source>
</evidence>
<accession>A0A0F9P4B3</accession>
<sequence length="144" mass="16141">MKNNLLVSLINKGIVQEGTGIIIFRSGTTINGNIGNFKVEQAVEVIEPEITNGIAFLKTESPFDYKRFLINAKHIFTIDGMKPEILGDVYGFNPDGTKKKVKIDPVTGEEIKRGRKPKKKRSTIAKPIGKKKRKLMSRKSRSIQ</sequence>
<organism evidence="2">
    <name type="scientific">marine sediment metagenome</name>
    <dbReference type="NCBI Taxonomy" id="412755"/>
    <lineage>
        <taxon>unclassified sequences</taxon>
        <taxon>metagenomes</taxon>
        <taxon>ecological metagenomes</taxon>
    </lineage>
</organism>
<name>A0A0F9P4B3_9ZZZZ</name>
<proteinExistence type="predicted"/>
<feature type="region of interest" description="Disordered" evidence="1">
    <location>
        <begin position="109"/>
        <end position="144"/>
    </location>
</feature>